<dbReference type="FunFam" id="3.20.20.10:FF:000018">
    <property type="entry name" value="Pyridoxal phosphate homeostasis protein"/>
    <property type="match status" value="1"/>
</dbReference>
<dbReference type="Pfam" id="PF01168">
    <property type="entry name" value="Ala_racemase_N"/>
    <property type="match status" value="1"/>
</dbReference>
<reference evidence="6 7" key="1">
    <citation type="submission" date="2018-02" db="EMBL/GenBank/DDBJ databases">
        <title>A novel lanthanide dependent methylotroph, Methylotenera sp. La3113.</title>
        <authorList>
            <person name="Lv H."/>
            <person name="Tani A."/>
        </authorList>
    </citation>
    <scope>NUCLEOTIDE SEQUENCE [LARGE SCALE GENOMIC DNA]</scope>
    <source>
        <strain evidence="6 7">La3113</strain>
    </source>
</reference>
<comment type="caution">
    <text evidence="6">The sequence shown here is derived from an EMBL/GenBank/DDBJ whole genome shotgun (WGS) entry which is preliminary data.</text>
</comment>
<gene>
    <name evidence="6" type="ORF">C3Y98_00110</name>
</gene>
<dbReference type="Gene3D" id="3.20.20.10">
    <property type="entry name" value="Alanine racemase"/>
    <property type="match status" value="1"/>
</dbReference>
<keyword evidence="1 2" id="KW-0663">Pyridoxal phosphate</keyword>
<accession>A0A4Y9VUC6</accession>
<organism evidence="6 7">
    <name type="scientific">Methylotenera oryzisoli</name>
    <dbReference type="NCBI Taxonomy" id="2080758"/>
    <lineage>
        <taxon>Bacteria</taxon>
        <taxon>Pseudomonadati</taxon>
        <taxon>Pseudomonadota</taxon>
        <taxon>Betaproteobacteria</taxon>
        <taxon>Nitrosomonadales</taxon>
        <taxon>Methylophilaceae</taxon>
        <taxon>Methylotenera</taxon>
    </lineage>
</organism>
<evidence type="ECO:0000256" key="1">
    <source>
        <dbReference type="ARBA" id="ARBA00022898"/>
    </source>
</evidence>
<dbReference type="OrthoDB" id="9804072at2"/>
<dbReference type="HAMAP" id="MF_02087">
    <property type="entry name" value="PLP_homeostasis"/>
    <property type="match status" value="1"/>
</dbReference>
<protein>
    <recommendedName>
        <fullName evidence="2">Pyridoxal phosphate homeostasis protein</fullName>
        <shortName evidence="2">PLP homeostasis protein</shortName>
    </recommendedName>
</protein>
<dbReference type="EMBL" id="PQVH01000001">
    <property type="protein sequence ID" value="TFW73325.1"/>
    <property type="molecule type" value="Genomic_DNA"/>
</dbReference>
<comment type="function">
    <text evidence="2">Pyridoxal 5'-phosphate (PLP)-binding protein, which is involved in PLP homeostasis.</text>
</comment>
<name>A0A4Y9VUC6_9PROT</name>
<dbReference type="PANTHER" id="PTHR10146">
    <property type="entry name" value="PROLINE SYNTHETASE CO-TRANSCRIBED BACTERIAL HOMOLOG PROTEIN"/>
    <property type="match status" value="1"/>
</dbReference>
<comment type="cofactor">
    <cofactor evidence="3">
        <name>pyridoxal 5'-phosphate</name>
        <dbReference type="ChEBI" id="CHEBI:597326"/>
    </cofactor>
</comment>
<dbReference type="GO" id="GO:0030170">
    <property type="term" value="F:pyridoxal phosphate binding"/>
    <property type="evidence" value="ECO:0007669"/>
    <property type="project" value="UniProtKB-UniRule"/>
</dbReference>
<dbReference type="PROSITE" id="PS01211">
    <property type="entry name" value="UPF0001"/>
    <property type="match status" value="1"/>
</dbReference>
<dbReference type="PANTHER" id="PTHR10146:SF14">
    <property type="entry name" value="PYRIDOXAL PHOSPHATE HOMEOSTASIS PROTEIN"/>
    <property type="match status" value="1"/>
</dbReference>
<dbReference type="RefSeq" id="WP_135276108.1">
    <property type="nucleotide sequence ID" value="NZ_PQVH01000001.1"/>
</dbReference>
<evidence type="ECO:0000256" key="4">
    <source>
        <dbReference type="RuleBase" id="RU004514"/>
    </source>
</evidence>
<keyword evidence="7" id="KW-1185">Reference proteome</keyword>
<dbReference type="InterPro" id="IPR011078">
    <property type="entry name" value="PyrdxlP_homeostasis"/>
</dbReference>
<evidence type="ECO:0000313" key="6">
    <source>
        <dbReference type="EMBL" id="TFW73325.1"/>
    </source>
</evidence>
<dbReference type="InterPro" id="IPR001608">
    <property type="entry name" value="Ala_racemase_N"/>
</dbReference>
<evidence type="ECO:0000256" key="2">
    <source>
        <dbReference type="HAMAP-Rule" id="MF_02087"/>
    </source>
</evidence>
<evidence type="ECO:0000259" key="5">
    <source>
        <dbReference type="Pfam" id="PF01168"/>
    </source>
</evidence>
<dbReference type="SUPFAM" id="SSF51419">
    <property type="entry name" value="PLP-binding barrel"/>
    <property type="match status" value="1"/>
</dbReference>
<proteinExistence type="inferred from homology"/>
<dbReference type="CDD" id="cd06824">
    <property type="entry name" value="PLPDE_III_Yggs_like"/>
    <property type="match status" value="1"/>
</dbReference>
<evidence type="ECO:0000256" key="3">
    <source>
        <dbReference type="PIRSR" id="PIRSR004848-1"/>
    </source>
</evidence>
<dbReference type="PIRSF" id="PIRSF004848">
    <property type="entry name" value="YBL036c_PLPDEIII"/>
    <property type="match status" value="1"/>
</dbReference>
<dbReference type="NCBIfam" id="TIGR00044">
    <property type="entry name" value="YggS family pyridoxal phosphate-dependent enzyme"/>
    <property type="match status" value="1"/>
</dbReference>
<comment type="similarity">
    <text evidence="2 4">Belongs to the pyridoxal phosphate-binding protein YggS/PROSC family.</text>
</comment>
<evidence type="ECO:0000313" key="7">
    <source>
        <dbReference type="Proteomes" id="UP000297706"/>
    </source>
</evidence>
<dbReference type="AlphaFoldDB" id="A0A4Y9VUC6"/>
<sequence length="231" mass="25051">MTTISNRLQDILATIQSAAASSPSHQQVQLLAVSKAQSAAAIRDAYAAGQIAFGENYSQEALEKQKQLTDLAIEWHFIGPIQSNKTQLIAQNFSWVHSVDRLKIAQRLNEARSSILRPLQVCIQVNVSNEESKSGVLPDQLEALAVAINVLPNLKLRGLMAIPAPTTDQAQQIAQFKQVRECYDALIRKGFALDTLSIGMSNDYQTAITQGATIVRIGSALFGARAPLKAA</sequence>
<dbReference type="InterPro" id="IPR029066">
    <property type="entry name" value="PLP-binding_barrel"/>
</dbReference>
<dbReference type="Proteomes" id="UP000297706">
    <property type="component" value="Unassembled WGS sequence"/>
</dbReference>
<feature type="domain" description="Alanine racemase N-terminal" evidence="5">
    <location>
        <begin position="13"/>
        <end position="225"/>
    </location>
</feature>
<feature type="modified residue" description="N6-(pyridoxal phosphate)lysine" evidence="2 3">
    <location>
        <position position="35"/>
    </location>
</feature>